<dbReference type="InterPro" id="IPR036736">
    <property type="entry name" value="ACP-like_sf"/>
</dbReference>
<keyword evidence="6" id="KW-1185">Reference proteome</keyword>
<keyword evidence="1" id="KW-0596">Phosphopantetheine</keyword>
<dbReference type="PROSITE" id="PS00012">
    <property type="entry name" value="PHOSPHOPANTETHEINE"/>
    <property type="match status" value="1"/>
</dbReference>
<dbReference type="InterPro" id="IPR009081">
    <property type="entry name" value="PP-bd_ACP"/>
</dbReference>
<sequence>MKEPPFQEFFQKCCRRLFNQKWKTKMEKLYTQIKELIIEALNLEDISTDDIETEAPLFVDGLGLDSIDALELGMAIKQKYGLTLSSDNEEMKKSFYSVKTLAEYINANR</sequence>
<dbReference type="InterPro" id="IPR006162">
    <property type="entry name" value="Ppantetheine_attach_site"/>
</dbReference>
<name>A0ABS7DDT4_9GAMM</name>
<dbReference type="Pfam" id="PF00550">
    <property type="entry name" value="PP-binding"/>
    <property type="match status" value="1"/>
</dbReference>
<evidence type="ECO:0000259" key="4">
    <source>
        <dbReference type="PROSITE" id="PS50075"/>
    </source>
</evidence>
<dbReference type="SUPFAM" id="SSF47336">
    <property type="entry name" value="ACP-like"/>
    <property type="match status" value="1"/>
</dbReference>
<gene>
    <name evidence="5" type="ORF">J5V48_00510</name>
</gene>
<dbReference type="EMBL" id="JAGFNY010000001">
    <property type="protein sequence ID" value="MBW7569378.1"/>
    <property type="molecule type" value="Genomic_DNA"/>
</dbReference>
<organism evidence="5 6">
    <name type="scientific">Succinivibrio faecicola</name>
    <dbReference type="NCBI Taxonomy" id="2820300"/>
    <lineage>
        <taxon>Bacteria</taxon>
        <taxon>Pseudomonadati</taxon>
        <taxon>Pseudomonadota</taxon>
        <taxon>Gammaproteobacteria</taxon>
        <taxon>Aeromonadales</taxon>
        <taxon>Succinivibrionaceae</taxon>
        <taxon>Succinivibrio</taxon>
    </lineage>
</organism>
<comment type="caution">
    <text evidence="5">The sequence shown here is derived from an EMBL/GenBank/DDBJ whole genome shotgun (WGS) entry which is preliminary data.</text>
</comment>
<feature type="domain" description="Carrier" evidence="4">
    <location>
        <begin position="27"/>
        <end position="109"/>
    </location>
</feature>
<dbReference type="NCBIfam" id="NF006617">
    <property type="entry name" value="PRK09184.1"/>
    <property type="match status" value="1"/>
</dbReference>
<accession>A0ABS7DDT4</accession>
<proteinExistence type="predicted"/>
<evidence type="ECO:0000256" key="3">
    <source>
        <dbReference type="SAM" id="Coils"/>
    </source>
</evidence>
<reference evidence="5 6" key="1">
    <citation type="submission" date="2021-03" db="EMBL/GenBank/DDBJ databases">
        <title>Succinivibrio sp. nov. isolated from feces of cow.</title>
        <authorList>
            <person name="Choi J.-Y."/>
        </authorList>
    </citation>
    <scope>NUCLEOTIDE SEQUENCE [LARGE SCALE GENOMIC DNA]</scope>
    <source>
        <strain evidence="5 6">AGMB01872</strain>
    </source>
</reference>
<evidence type="ECO:0000256" key="1">
    <source>
        <dbReference type="ARBA" id="ARBA00022450"/>
    </source>
</evidence>
<dbReference type="Gene3D" id="1.10.1200.10">
    <property type="entry name" value="ACP-like"/>
    <property type="match status" value="1"/>
</dbReference>
<evidence type="ECO:0000256" key="2">
    <source>
        <dbReference type="ARBA" id="ARBA00022553"/>
    </source>
</evidence>
<keyword evidence="2" id="KW-0597">Phosphoprotein</keyword>
<evidence type="ECO:0000313" key="6">
    <source>
        <dbReference type="Proteomes" id="UP000731465"/>
    </source>
</evidence>
<protein>
    <submittedName>
        <fullName evidence="5">Acyl carrier protein</fullName>
    </submittedName>
</protein>
<dbReference type="PROSITE" id="PS50075">
    <property type="entry name" value="CARRIER"/>
    <property type="match status" value="1"/>
</dbReference>
<feature type="coiled-coil region" evidence="3">
    <location>
        <begin position="19"/>
        <end position="46"/>
    </location>
</feature>
<dbReference type="Proteomes" id="UP000731465">
    <property type="component" value="Unassembled WGS sequence"/>
</dbReference>
<keyword evidence="3" id="KW-0175">Coiled coil</keyword>
<evidence type="ECO:0000313" key="5">
    <source>
        <dbReference type="EMBL" id="MBW7569378.1"/>
    </source>
</evidence>